<evidence type="ECO:0000313" key="6">
    <source>
        <dbReference type="Proteomes" id="UP001642502"/>
    </source>
</evidence>
<gene>
    <name evidence="5" type="ORF">SEPCBS119000_001665</name>
</gene>
<dbReference type="Pfam" id="PF01245">
    <property type="entry name" value="Ribosomal_L19"/>
    <property type="match status" value="1"/>
</dbReference>
<dbReference type="PANTHER" id="PTHR15680:SF9">
    <property type="entry name" value="LARGE RIBOSOMAL SUBUNIT PROTEIN BL19M"/>
    <property type="match status" value="1"/>
</dbReference>
<evidence type="ECO:0000313" key="5">
    <source>
        <dbReference type="EMBL" id="CAK7265739.1"/>
    </source>
</evidence>
<evidence type="ECO:0000256" key="4">
    <source>
        <dbReference type="SAM" id="MobiDB-lite"/>
    </source>
</evidence>
<keyword evidence="2" id="KW-0689">Ribosomal protein</keyword>
<sequence>MNITAPLVRRPLRCCLPANAHQSWQRFASTVSTASSASPSATAAIAASLPTRFQIIADKTARVRTAFAVYGPPPRTTKPASLLPHYTPAQAVDPTATSTTTGATLEPKVDVIRAYDQQQIARMDPTGARTRLFSRKNPDSARPGDVLLVTPSKAGAESFAGVCLAIRRSGIETAILLRGQLAKTGVEMWFKIYSRSVAAVDIIERRPRRARRAKLTFMRQPKHDRGSVEDLVKTWRRSRNVMRSKTGTSGKTAAKGPQKFEPKANKKSKR</sequence>
<comment type="caution">
    <text evidence="5">The sequence shown here is derived from an EMBL/GenBank/DDBJ whole genome shotgun (WGS) entry which is preliminary data.</text>
</comment>
<reference evidence="5 6" key="1">
    <citation type="submission" date="2024-01" db="EMBL/GenBank/DDBJ databases">
        <authorList>
            <person name="Allen C."/>
            <person name="Tagirdzhanova G."/>
        </authorList>
    </citation>
    <scope>NUCLEOTIDE SEQUENCE [LARGE SCALE GENOMIC DNA]</scope>
    <source>
        <strain evidence="5 6">CBS 119000</strain>
    </source>
</reference>
<evidence type="ECO:0008006" key="7">
    <source>
        <dbReference type="Google" id="ProtNLM"/>
    </source>
</evidence>
<dbReference type="InterPro" id="IPR038657">
    <property type="entry name" value="Ribosomal_bL19_sf"/>
</dbReference>
<dbReference type="InterPro" id="IPR001857">
    <property type="entry name" value="Ribosomal_bL19"/>
</dbReference>
<dbReference type="Proteomes" id="UP001642502">
    <property type="component" value="Unassembled WGS sequence"/>
</dbReference>
<keyword evidence="6" id="KW-1185">Reference proteome</keyword>
<dbReference type="InterPro" id="IPR008991">
    <property type="entry name" value="Translation_prot_SH3-like_sf"/>
</dbReference>
<evidence type="ECO:0000256" key="1">
    <source>
        <dbReference type="ARBA" id="ARBA00005781"/>
    </source>
</evidence>
<protein>
    <recommendedName>
        <fullName evidence="7">Mitochondrial ribosomal protein</fullName>
    </recommendedName>
</protein>
<evidence type="ECO:0000256" key="2">
    <source>
        <dbReference type="ARBA" id="ARBA00022980"/>
    </source>
</evidence>
<accession>A0ABP0DD66</accession>
<dbReference type="EMBL" id="CAWUON010000014">
    <property type="protein sequence ID" value="CAK7265739.1"/>
    <property type="molecule type" value="Genomic_DNA"/>
</dbReference>
<organism evidence="5 6">
    <name type="scientific">Sporothrix epigloea</name>
    <dbReference type="NCBI Taxonomy" id="1892477"/>
    <lineage>
        <taxon>Eukaryota</taxon>
        <taxon>Fungi</taxon>
        <taxon>Dikarya</taxon>
        <taxon>Ascomycota</taxon>
        <taxon>Pezizomycotina</taxon>
        <taxon>Sordariomycetes</taxon>
        <taxon>Sordariomycetidae</taxon>
        <taxon>Ophiostomatales</taxon>
        <taxon>Ophiostomataceae</taxon>
        <taxon>Sporothrix</taxon>
    </lineage>
</organism>
<evidence type="ECO:0000256" key="3">
    <source>
        <dbReference type="ARBA" id="ARBA00023274"/>
    </source>
</evidence>
<name>A0ABP0DD66_9PEZI</name>
<dbReference type="Gene3D" id="2.30.30.790">
    <property type="match status" value="1"/>
</dbReference>
<proteinExistence type="inferred from homology"/>
<comment type="similarity">
    <text evidence="1">Belongs to the bacterial ribosomal protein bL19 family.</text>
</comment>
<keyword evidence="3" id="KW-0687">Ribonucleoprotein</keyword>
<dbReference type="PANTHER" id="PTHR15680">
    <property type="entry name" value="RIBOSOMAL PROTEIN L19"/>
    <property type="match status" value="1"/>
</dbReference>
<feature type="region of interest" description="Disordered" evidence="4">
    <location>
        <begin position="237"/>
        <end position="270"/>
    </location>
</feature>
<dbReference type="SUPFAM" id="SSF50104">
    <property type="entry name" value="Translation proteins SH3-like domain"/>
    <property type="match status" value="1"/>
</dbReference>